<dbReference type="EMBL" id="MNCJ02000324">
    <property type="protein sequence ID" value="KAF5789485.1"/>
    <property type="molecule type" value="Genomic_DNA"/>
</dbReference>
<sequence length="123" mass="12920">MNFVISIGSGSFSITLSGDFSLTGSSTISGIASTVFLPLSIITTAGSDSTAFLALSAALASTILKNSASRPCVFQYNLIKYNCKCAFGNLSFKNDLLSFLSSSKSFVTFRNFILPFVSILGNG</sequence>
<keyword evidence="2" id="KW-1185">Reference proteome</keyword>
<accession>A0A9K3N7B0</accession>
<proteinExistence type="predicted"/>
<gene>
    <name evidence="1" type="ORF">HanXRQr2_Chr09g0371781</name>
</gene>
<comment type="caution">
    <text evidence="1">The sequence shown here is derived from an EMBL/GenBank/DDBJ whole genome shotgun (WGS) entry which is preliminary data.</text>
</comment>
<reference evidence="1" key="1">
    <citation type="journal article" date="2017" name="Nature">
        <title>The sunflower genome provides insights into oil metabolism, flowering and Asterid evolution.</title>
        <authorList>
            <person name="Badouin H."/>
            <person name="Gouzy J."/>
            <person name="Grassa C.J."/>
            <person name="Murat F."/>
            <person name="Staton S.E."/>
            <person name="Cottret L."/>
            <person name="Lelandais-Briere C."/>
            <person name="Owens G.L."/>
            <person name="Carrere S."/>
            <person name="Mayjonade B."/>
            <person name="Legrand L."/>
            <person name="Gill N."/>
            <person name="Kane N.C."/>
            <person name="Bowers J.E."/>
            <person name="Hubner S."/>
            <person name="Bellec A."/>
            <person name="Berard A."/>
            <person name="Berges H."/>
            <person name="Blanchet N."/>
            <person name="Boniface M.C."/>
            <person name="Brunel D."/>
            <person name="Catrice O."/>
            <person name="Chaidir N."/>
            <person name="Claudel C."/>
            <person name="Donnadieu C."/>
            <person name="Faraut T."/>
            <person name="Fievet G."/>
            <person name="Helmstetter N."/>
            <person name="King M."/>
            <person name="Knapp S.J."/>
            <person name="Lai Z."/>
            <person name="Le Paslier M.C."/>
            <person name="Lippi Y."/>
            <person name="Lorenzon L."/>
            <person name="Mandel J.R."/>
            <person name="Marage G."/>
            <person name="Marchand G."/>
            <person name="Marquand E."/>
            <person name="Bret-Mestries E."/>
            <person name="Morien E."/>
            <person name="Nambeesan S."/>
            <person name="Nguyen T."/>
            <person name="Pegot-Espagnet P."/>
            <person name="Pouilly N."/>
            <person name="Raftis F."/>
            <person name="Sallet E."/>
            <person name="Schiex T."/>
            <person name="Thomas J."/>
            <person name="Vandecasteele C."/>
            <person name="Vares D."/>
            <person name="Vear F."/>
            <person name="Vautrin S."/>
            <person name="Crespi M."/>
            <person name="Mangin B."/>
            <person name="Burke J.M."/>
            <person name="Salse J."/>
            <person name="Munos S."/>
            <person name="Vincourt P."/>
            <person name="Rieseberg L.H."/>
            <person name="Langlade N.B."/>
        </authorList>
    </citation>
    <scope>NUCLEOTIDE SEQUENCE</scope>
    <source>
        <tissue evidence="1">Leaves</tissue>
    </source>
</reference>
<protein>
    <submittedName>
        <fullName evidence="1">Uncharacterized protein</fullName>
    </submittedName>
</protein>
<dbReference type="AlphaFoldDB" id="A0A9K3N7B0"/>
<dbReference type="Proteomes" id="UP000215914">
    <property type="component" value="Unassembled WGS sequence"/>
</dbReference>
<evidence type="ECO:0000313" key="2">
    <source>
        <dbReference type="Proteomes" id="UP000215914"/>
    </source>
</evidence>
<organism evidence="1 2">
    <name type="scientific">Helianthus annuus</name>
    <name type="common">Common sunflower</name>
    <dbReference type="NCBI Taxonomy" id="4232"/>
    <lineage>
        <taxon>Eukaryota</taxon>
        <taxon>Viridiplantae</taxon>
        <taxon>Streptophyta</taxon>
        <taxon>Embryophyta</taxon>
        <taxon>Tracheophyta</taxon>
        <taxon>Spermatophyta</taxon>
        <taxon>Magnoliopsida</taxon>
        <taxon>eudicotyledons</taxon>
        <taxon>Gunneridae</taxon>
        <taxon>Pentapetalae</taxon>
        <taxon>asterids</taxon>
        <taxon>campanulids</taxon>
        <taxon>Asterales</taxon>
        <taxon>Asteraceae</taxon>
        <taxon>Asteroideae</taxon>
        <taxon>Heliantheae alliance</taxon>
        <taxon>Heliantheae</taxon>
        <taxon>Helianthus</taxon>
    </lineage>
</organism>
<name>A0A9K3N7B0_HELAN</name>
<reference evidence="1" key="2">
    <citation type="submission" date="2020-06" db="EMBL/GenBank/DDBJ databases">
        <title>Helianthus annuus Genome sequencing and assembly Release 2.</title>
        <authorList>
            <person name="Gouzy J."/>
            <person name="Langlade N."/>
            <person name="Munos S."/>
        </authorList>
    </citation>
    <scope>NUCLEOTIDE SEQUENCE</scope>
    <source>
        <tissue evidence="1">Leaves</tissue>
    </source>
</reference>
<dbReference type="Gramene" id="mRNA:HanXRQr2_Chr09g0371781">
    <property type="protein sequence ID" value="CDS:HanXRQr2_Chr09g0371781.1"/>
    <property type="gene ID" value="HanXRQr2_Chr09g0371781"/>
</dbReference>
<evidence type="ECO:0000313" key="1">
    <source>
        <dbReference type="EMBL" id="KAF5789485.1"/>
    </source>
</evidence>